<keyword evidence="3" id="KW-1185">Reference proteome</keyword>
<reference evidence="2" key="1">
    <citation type="journal article" date="2022" name="bioRxiv">
        <title>Sequencing and chromosome-scale assembly of the giantPleurodeles waltlgenome.</title>
        <authorList>
            <person name="Brown T."/>
            <person name="Elewa A."/>
            <person name="Iarovenko S."/>
            <person name="Subramanian E."/>
            <person name="Araus A.J."/>
            <person name="Petzold A."/>
            <person name="Susuki M."/>
            <person name="Suzuki K.-i.T."/>
            <person name="Hayashi T."/>
            <person name="Toyoda A."/>
            <person name="Oliveira C."/>
            <person name="Osipova E."/>
            <person name="Leigh N.D."/>
            <person name="Simon A."/>
            <person name="Yun M.H."/>
        </authorList>
    </citation>
    <scope>NUCLEOTIDE SEQUENCE</scope>
    <source>
        <strain evidence="2">20211129_DDA</strain>
        <tissue evidence="2">Liver</tissue>
    </source>
</reference>
<evidence type="ECO:0000256" key="1">
    <source>
        <dbReference type="SAM" id="MobiDB-lite"/>
    </source>
</evidence>
<gene>
    <name evidence="2" type="ORF">NDU88_004183</name>
</gene>
<dbReference type="Proteomes" id="UP001066276">
    <property type="component" value="Chromosome 8"/>
</dbReference>
<feature type="compositionally biased region" description="Basic and acidic residues" evidence="1">
    <location>
        <begin position="45"/>
        <end position="68"/>
    </location>
</feature>
<dbReference type="AlphaFoldDB" id="A0AAV7NRS9"/>
<proteinExistence type="predicted"/>
<comment type="caution">
    <text evidence="2">The sequence shown here is derived from an EMBL/GenBank/DDBJ whole genome shotgun (WGS) entry which is preliminary data.</text>
</comment>
<organism evidence="2 3">
    <name type="scientific">Pleurodeles waltl</name>
    <name type="common">Iberian ribbed newt</name>
    <dbReference type="NCBI Taxonomy" id="8319"/>
    <lineage>
        <taxon>Eukaryota</taxon>
        <taxon>Metazoa</taxon>
        <taxon>Chordata</taxon>
        <taxon>Craniata</taxon>
        <taxon>Vertebrata</taxon>
        <taxon>Euteleostomi</taxon>
        <taxon>Amphibia</taxon>
        <taxon>Batrachia</taxon>
        <taxon>Caudata</taxon>
        <taxon>Salamandroidea</taxon>
        <taxon>Salamandridae</taxon>
        <taxon>Pleurodelinae</taxon>
        <taxon>Pleurodeles</taxon>
    </lineage>
</organism>
<dbReference type="EMBL" id="JANPWB010000012">
    <property type="protein sequence ID" value="KAJ1115963.1"/>
    <property type="molecule type" value="Genomic_DNA"/>
</dbReference>
<evidence type="ECO:0000313" key="3">
    <source>
        <dbReference type="Proteomes" id="UP001066276"/>
    </source>
</evidence>
<sequence length="81" mass="9384">MIVQTTEWRGRTQEDAEEFCGDWDENRKNAGGGVSIGELSDYQDEGNRRQEEPREQLNEDSQSQKEDFASLNKPSETWSKE</sequence>
<name>A0AAV7NRS9_PLEWA</name>
<feature type="compositionally biased region" description="Polar residues" evidence="1">
    <location>
        <begin position="72"/>
        <end position="81"/>
    </location>
</feature>
<accession>A0AAV7NRS9</accession>
<evidence type="ECO:0000313" key="2">
    <source>
        <dbReference type="EMBL" id="KAJ1115963.1"/>
    </source>
</evidence>
<protein>
    <submittedName>
        <fullName evidence="2">Uncharacterized protein</fullName>
    </submittedName>
</protein>
<feature type="region of interest" description="Disordered" evidence="1">
    <location>
        <begin position="1"/>
        <end position="81"/>
    </location>
</feature>